<reference evidence="2 3" key="1">
    <citation type="journal article" date="2022" name="Nat. Genet.">
        <title>Improved pea reference genome and pan-genome highlight genomic features and evolutionary characteristics.</title>
        <authorList>
            <person name="Yang T."/>
            <person name="Liu R."/>
            <person name="Luo Y."/>
            <person name="Hu S."/>
            <person name="Wang D."/>
            <person name="Wang C."/>
            <person name="Pandey M.K."/>
            <person name="Ge S."/>
            <person name="Xu Q."/>
            <person name="Li N."/>
            <person name="Li G."/>
            <person name="Huang Y."/>
            <person name="Saxena R.K."/>
            <person name="Ji Y."/>
            <person name="Li M."/>
            <person name="Yan X."/>
            <person name="He Y."/>
            <person name="Liu Y."/>
            <person name="Wang X."/>
            <person name="Xiang C."/>
            <person name="Varshney R.K."/>
            <person name="Ding H."/>
            <person name="Gao S."/>
            <person name="Zong X."/>
        </authorList>
    </citation>
    <scope>NUCLEOTIDE SEQUENCE [LARGE SCALE GENOMIC DNA]</scope>
    <source>
        <strain evidence="2 3">cv. Zhongwan 6</strain>
    </source>
</reference>
<organism evidence="2 3">
    <name type="scientific">Pisum sativum</name>
    <name type="common">Garden pea</name>
    <name type="synonym">Lathyrus oleraceus</name>
    <dbReference type="NCBI Taxonomy" id="3888"/>
    <lineage>
        <taxon>Eukaryota</taxon>
        <taxon>Viridiplantae</taxon>
        <taxon>Streptophyta</taxon>
        <taxon>Embryophyta</taxon>
        <taxon>Tracheophyta</taxon>
        <taxon>Spermatophyta</taxon>
        <taxon>Magnoliopsida</taxon>
        <taxon>eudicotyledons</taxon>
        <taxon>Gunneridae</taxon>
        <taxon>Pentapetalae</taxon>
        <taxon>rosids</taxon>
        <taxon>fabids</taxon>
        <taxon>Fabales</taxon>
        <taxon>Fabaceae</taxon>
        <taxon>Papilionoideae</taxon>
        <taxon>50 kb inversion clade</taxon>
        <taxon>NPAAA clade</taxon>
        <taxon>Hologalegina</taxon>
        <taxon>IRL clade</taxon>
        <taxon>Fabeae</taxon>
        <taxon>Lathyrus</taxon>
    </lineage>
</organism>
<name>A0A9D4VUP2_PEA</name>
<gene>
    <name evidence="2" type="ORF">KIW84_075377</name>
</gene>
<dbReference type="Gramene" id="Psat07G0537700-T1">
    <property type="protein sequence ID" value="KAI5390027.1"/>
    <property type="gene ID" value="KIW84_075377"/>
</dbReference>
<feature type="region of interest" description="Disordered" evidence="1">
    <location>
        <begin position="1"/>
        <end position="29"/>
    </location>
</feature>
<keyword evidence="3" id="KW-1185">Reference proteome</keyword>
<dbReference type="AlphaFoldDB" id="A0A9D4VUP2"/>
<comment type="caution">
    <text evidence="2">The sequence shown here is derived from an EMBL/GenBank/DDBJ whole genome shotgun (WGS) entry which is preliminary data.</text>
</comment>
<feature type="compositionally biased region" description="Acidic residues" evidence="1">
    <location>
        <begin position="10"/>
        <end position="29"/>
    </location>
</feature>
<sequence>MHIPIREEVHEEQDEDDHEGQDEEDYEEHDDPILEVSVAHLNEFQMIDGRYYIWPSGKSRGWEEQNVCPNWIGNKVFDDILVYWDLAGFKAKSKIVKKMRASEKGAALMQLTVLVSSNMLDAW</sequence>
<evidence type="ECO:0000256" key="1">
    <source>
        <dbReference type="SAM" id="MobiDB-lite"/>
    </source>
</evidence>
<protein>
    <submittedName>
        <fullName evidence="2">Uncharacterized protein</fullName>
    </submittedName>
</protein>
<proteinExistence type="predicted"/>
<evidence type="ECO:0000313" key="3">
    <source>
        <dbReference type="Proteomes" id="UP001058974"/>
    </source>
</evidence>
<accession>A0A9D4VUP2</accession>
<dbReference type="EMBL" id="JAMSHJ010000007">
    <property type="protein sequence ID" value="KAI5390027.1"/>
    <property type="molecule type" value="Genomic_DNA"/>
</dbReference>
<dbReference type="Proteomes" id="UP001058974">
    <property type="component" value="Chromosome 7"/>
</dbReference>
<evidence type="ECO:0000313" key="2">
    <source>
        <dbReference type="EMBL" id="KAI5390027.1"/>
    </source>
</evidence>